<reference evidence="2" key="1">
    <citation type="submission" date="2021-06" db="EMBL/GenBank/DDBJ databases">
        <authorList>
            <person name="Kallberg Y."/>
            <person name="Tangrot J."/>
            <person name="Rosling A."/>
        </authorList>
    </citation>
    <scope>NUCLEOTIDE SEQUENCE</scope>
    <source>
        <strain evidence="2">AZ414A</strain>
    </source>
</reference>
<keyword evidence="3" id="KW-1185">Reference proteome</keyword>
<dbReference type="AlphaFoldDB" id="A0A9N9C2D1"/>
<name>A0A9N9C2D1_9GLOM</name>
<dbReference type="EMBL" id="CAJVPK010001505">
    <property type="protein sequence ID" value="CAG8589130.1"/>
    <property type="molecule type" value="Genomic_DNA"/>
</dbReference>
<dbReference type="OrthoDB" id="10321771at2759"/>
<proteinExistence type="predicted"/>
<evidence type="ECO:0000313" key="3">
    <source>
        <dbReference type="Proteomes" id="UP000789706"/>
    </source>
</evidence>
<feature type="compositionally biased region" description="Low complexity" evidence="1">
    <location>
        <begin position="66"/>
        <end position="84"/>
    </location>
</feature>
<feature type="region of interest" description="Disordered" evidence="1">
    <location>
        <begin position="57"/>
        <end position="99"/>
    </location>
</feature>
<protein>
    <submittedName>
        <fullName evidence="2">8202_t:CDS:1</fullName>
    </submittedName>
</protein>
<evidence type="ECO:0000256" key="1">
    <source>
        <dbReference type="SAM" id="MobiDB-lite"/>
    </source>
</evidence>
<sequence>MSKFVEFSLRHSLKHQIYQIHQILISRYLSFRISINYLHNSSPSYLFPRRDYNQFPSLRRDNNYRSSDLPNKSSSTSSNRSPSYSREENNVQQHKYSREEIERIIRPREGEAERNYFSKTKLKSKEAIRSPIRKPFASDSYRQASFHDRDRGERFESRDNIDRMALREKYSNNMNSMMRSSKLIDRGYRDSRMNSSRFRTEYKRDDQYKSTINKCKTPDKIPKASPFPVDRIDRMNRIAQIFSGGDKKPKKQPIFVNPDYFNNNASIIVESDAPKLSRRRQKKIKRIKKSRLGKINDDKMSLMIFDSEHLF</sequence>
<dbReference type="Proteomes" id="UP000789706">
    <property type="component" value="Unassembled WGS sequence"/>
</dbReference>
<accession>A0A9N9C2D1</accession>
<organism evidence="2 3">
    <name type="scientific">Diversispora eburnea</name>
    <dbReference type="NCBI Taxonomy" id="1213867"/>
    <lineage>
        <taxon>Eukaryota</taxon>
        <taxon>Fungi</taxon>
        <taxon>Fungi incertae sedis</taxon>
        <taxon>Mucoromycota</taxon>
        <taxon>Glomeromycotina</taxon>
        <taxon>Glomeromycetes</taxon>
        <taxon>Diversisporales</taxon>
        <taxon>Diversisporaceae</taxon>
        <taxon>Diversispora</taxon>
    </lineage>
</organism>
<evidence type="ECO:0000313" key="2">
    <source>
        <dbReference type="EMBL" id="CAG8589130.1"/>
    </source>
</evidence>
<gene>
    <name evidence="2" type="ORF">DEBURN_LOCUS8964</name>
</gene>
<comment type="caution">
    <text evidence="2">The sequence shown here is derived from an EMBL/GenBank/DDBJ whole genome shotgun (WGS) entry which is preliminary data.</text>
</comment>